<sequence length="349" mass="38556">MLPAYEAVETMGSPDGTPSTLQPEPAPPFSAVSSLTTINIHHADDESSNARMSMATTTASSTSPNMPRYKDKPRMMQQRKRLKTRFSDMARSRNWKICQKGLFLLGVIGVGLLASFMIFRFIRTDEFNSVIEWIQAHEAIGSFAYVLAFTTFIILCFPSTAFELLAGYIFGFWLGLLLATIGKLLGSVLSFLIGRYLCRKRVRAYMERGHPVFKAFQSLLRKRQVLIVFLTRIAFFPIAIKNYGLSVLDVKFAVYCAAALLTGLPFSIIWVYSGHAAQHLTILLSSHDSAHKQTEIIVLIIGAASALSLLVFIGVYTRKHILALAEVETVAASSAESAAHVYGTSIEEA</sequence>
<organism evidence="9 10">
    <name type="scientific">Globisporangium ultimum (strain ATCC 200006 / CBS 805.95 / DAOM BR144)</name>
    <name type="common">Pythium ultimum</name>
    <dbReference type="NCBI Taxonomy" id="431595"/>
    <lineage>
        <taxon>Eukaryota</taxon>
        <taxon>Sar</taxon>
        <taxon>Stramenopiles</taxon>
        <taxon>Oomycota</taxon>
        <taxon>Peronosporomycetes</taxon>
        <taxon>Pythiales</taxon>
        <taxon>Pythiaceae</taxon>
        <taxon>Globisporangium</taxon>
    </lineage>
</organism>
<keyword evidence="10" id="KW-1185">Reference proteome</keyword>
<dbReference type="VEuPathDB" id="FungiDB:PYU1_G013379"/>
<reference evidence="9" key="3">
    <citation type="submission" date="2015-02" db="UniProtKB">
        <authorList>
            <consortium name="EnsemblProtists"/>
        </authorList>
    </citation>
    <scope>IDENTIFICATION</scope>
    <source>
        <strain evidence="9">DAOM BR144</strain>
    </source>
</reference>
<reference evidence="10" key="2">
    <citation type="submission" date="2010-04" db="EMBL/GenBank/DDBJ databases">
        <authorList>
            <person name="Buell R."/>
            <person name="Hamilton J."/>
            <person name="Hostetler J."/>
        </authorList>
    </citation>
    <scope>NUCLEOTIDE SEQUENCE [LARGE SCALE GENOMIC DNA]</scope>
    <source>
        <strain evidence="10">DAOM:BR144</strain>
    </source>
</reference>
<accession>K3X859</accession>
<comment type="subcellular location">
    <subcellularLocation>
        <location evidence="1">Cell membrane</location>
        <topology evidence="1">Multi-pass membrane protein</topology>
    </subcellularLocation>
</comment>
<evidence type="ECO:0000313" key="10">
    <source>
        <dbReference type="Proteomes" id="UP000019132"/>
    </source>
</evidence>
<feature type="domain" description="VTT" evidence="8">
    <location>
        <begin position="157"/>
        <end position="275"/>
    </location>
</feature>
<dbReference type="EnsemblProtists" id="PYU1_T013408">
    <property type="protein sequence ID" value="PYU1_T013408"/>
    <property type="gene ID" value="PYU1_G013379"/>
</dbReference>
<dbReference type="InterPro" id="IPR015414">
    <property type="entry name" value="TMEM64"/>
</dbReference>
<feature type="transmembrane region" description="Helical" evidence="7">
    <location>
        <begin position="101"/>
        <end position="122"/>
    </location>
</feature>
<evidence type="ECO:0000256" key="3">
    <source>
        <dbReference type="ARBA" id="ARBA00022692"/>
    </source>
</evidence>
<keyword evidence="5 7" id="KW-0472">Membrane</keyword>
<dbReference type="Pfam" id="PF09335">
    <property type="entry name" value="VTT_dom"/>
    <property type="match status" value="1"/>
</dbReference>
<evidence type="ECO:0000256" key="4">
    <source>
        <dbReference type="ARBA" id="ARBA00022989"/>
    </source>
</evidence>
<feature type="transmembrane region" description="Helical" evidence="7">
    <location>
        <begin position="143"/>
        <end position="162"/>
    </location>
</feature>
<dbReference type="STRING" id="431595.K3X859"/>
<proteinExistence type="predicted"/>
<dbReference type="OMA" id="HPFWFAL"/>
<reference evidence="10" key="1">
    <citation type="journal article" date="2010" name="Genome Biol.">
        <title>Genome sequence of the necrotrophic plant pathogen Pythium ultimum reveals original pathogenicity mechanisms and effector repertoire.</title>
        <authorList>
            <person name="Levesque C.A."/>
            <person name="Brouwer H."/>
            <person name="Cano L."/>
            <person name="Hamilton J.P."/>
            <person name="Holt C."/>
            <person name="Huitema E."/>
            <person name="Raffaele S."/>
            <person name="Robideau G.P."/>
            <person name="Thines M."/>
            <person name="Win J."/>
            <person name="Zerillo M.M."/>
            <person name="Beakes G.W."/>
            <person name="Boore J.L."/>
            <person name="Busam D."/>
            <person name="Dumas B."/>
            <person name="Ferriera S."/>
            <person name="Fuerstenberg S.I."/>
            <person name="Gachon C.M."/>
            <person name="Gaulin E."/>
            <person name="Govers F."/>
            <person name="Grenville-Briggs L."/>
            <person name="Horner N."/>
            <person name="Hostetler J."/>
            <person name="Jiang R.H."/>
            <person name="Johnson J."/>
            <person name="Krajaejun T."/>
            <person name="Lin H."/>
            <person name="Meijer H.J."/>
            <person name="Moore B."/>
            <person name="Morris P."/>
            <person name="Phuntmart V."/>
            <person name="Puiu D."/>
            <person name="Shetty J."/>
            <person name="Stajich J.E."/>
            <person name="Tripathy S."/>
            <person name="Wawra S."/>
            <person name="van West P."/>
            <person name="Whitty B.R."/>
            <person name="Coutinho P.M."/>
            <person name="Henrissat B."/>
            <person name="Martin F."/>
            <person name="Thomas P.D."/>
            <person name="Tyler B.M."/>
            <person name="De Vries R.P."/>
            <person name="Kamoun S."/>
            <person name="Yandell M."/>
            <person name="Tisserat N."/>
            <person name="Buell C.R."/>
        </authorList>
    </citation>
    <scope>NUCLEOTIDE SEQUENCE</scope>
    <source>
        <strain evidence="10">DAOM:BR144</strain>
    </source>
</reference>
<evidence type="ECO:0000259" key="8">
    <source>
        <dbReference type="Pfam" id="PF09335"/>
    </source>
</evidence>
<feature type="transmembrane region" description="Helical" evidence="7">
    <location>
        <begin position="224"/>
        <end position="240"/>
    </location>
</feature>
<evidence type="ECO:0000256" key="6">
    <source>
        <dbReference type="SAM" id="MobiDB-lite"/>
    </source>
</evidence>
<feature type="transmembrane region" description="Helical" evidence="7">
    <location>
        <begin position="252"/>
        <end position="275"/>
    </location>
</feature>
<feature type="transmembrane region" description="Helical" evidence="7">
    <location>
        <begin position="296"/>
        <end position="316"/>
    </location>
</feature>
<keyword evidence="2" id="KW-1003">Cell membrane</keyword>
<dbReference type="eggNOG" id="KOG3140">
    <property type="taxonomic scope" value="Eukaryota"/>
</dbReference>
<dbReference type="Proteomes" id="UP000019132">
    <property type="component" value="Unassembled WGS sequence"/>
</dbReference>
<evidence type="ECO:0000256" key="5">
    <source>
        <dbReference type="ARBA" id="ARBA00023136"/>
    </source>
</evidence>
<dbReference type="InParanoid" id="K3X859"/>
<dbReference type="PANTHER" id="PTHR12677:SF59">
    <property type="entry name" value="GOLGI APPARATUS MEMBRANE PROTEIN TVP38-RELATED"/>
    <property type="match status" value="1"/>
</dbReference>
<keyword evidence="3 7" id="KW-0812">Transmembrane</keyword>
<dbReference type="PANTHER" id="PTHR12677">
    <property type="entry name" value="GOLGI APPARATUS MEMBRANE PROTEIN TVP38-RELATED"/>
    <property type="match status" value="1"/>
</dbReference>
<evidence type="ECO:0000256" key="2">
    <source>
        <dbReference type="ARBA" id="ARBA00022475"/>
    </source>
</evidence>
<dbReference type="EMBL" id="GL376609">
    <property type="status" value="NOT_ANNOTATED_CDS"/>
    <property type="molecule type" value="Genomic_DNA"/>
</dbReference>
<name>K3X859_GLOUD</name>
<evidence type="ECO:0000313" key="9">
    <source>
        <dbReference type="EnsemblProtists" id="PYU1_T013408"/>
    </source>
</evidence>
<feature type="transmembrane region" description="Helical" evidence="7">
    <location>
        <begin position="168"/>
        <end position="198"/>
    </location>
</feature>
<protein>
    <recommendedName>
        <fullName evidence="8">VTT domain-containing protein</fullName>
    </recommendedName>
</protein>
<keyword evidence="4 7" id="KW-1133">Transmembrane helix</keyword>
<dbReference type="InterPro" id="IPR032816">
    <property type="entry name" value="VTT_dom"/>
</dbReference>
<evidence type="ECO:0000256" key="1">
    <source>
        <dbReference type="ARBA" id="ARBA00004651"/>
    </source>
</evidence>
<dbReference type="HOGENOM" id="CLU_068359_0_0_1"/>
<dbReference type="GO" id="GO:0005886">
    <property type="term" value="C:plasma membrane"/>
    <property type="evidence" value="ECO:0007669"/>
    <property type="project" value="UniProtKB-SubCell"/>
</dbReference>
<evidence type="ECO:0000256" key="7">
    <source>
        <dbReference type="SAM" id="Phobius"/>
    </source>
</evidence>
<dbReference type="AlphaFoldDB" id="K3X859"/>
<feature type="region of interest" description="Disordered" evidence="6">
    <location>
        <begin position="1"/>
        <end position="26"/>
    </location>
</feature>